<dbReference type="PANTHER" id="PTHR36978">
    <property type="entry name" value="P-LOOP CONTAINING NUCLEOTIDE TRIPHOSPHATE HYDROLASE"/>
    <property type="match status" value="1"/>
</dbReference>
<protein>
    <recommendedName>
        <fullName evidence="3">NAD dependent epimerase/dehydratase</fullName>
    </recommendedName>
</protein>
<evidence type="ECO:0000313" key="2">
    <source>
        <dbReference type="Proteomes" id="UP000472372"/>
    </source>
</evidence>
<dbReference type="Pfam" id="PF17784">
    <property type="entry name" value="Sulfotransfer_4"/>
    <property type="match status" value="1"/>
</dbReference>
<sequence>MSLTPAPQRLIDRDERTRKKPMRILVLGMCRTGTSTLAVALRKLGYTSHQMRDILTKPSELSLWQEAINVTLLPPTDRPASQRKMAPYSTAEFDKLLADYDVAMDLPSCIFAKQLIQAYPAAKVILTSRNYDTWESSMQQSIWCLDTWSLFTFCRRLNITQLAPLTQLVHSIFRAHSNNAYAGPAAKSAFNTHYENVRGLVPKDRLLELDTDADLSWAPLCTFLGHEVPKEAFPALKEEKAMRTGLEAAWWGMVRYFVMLILLPGGVVVSSLVLYVYADQMFALRDRLLAMGKRYMETGEW</sequence>
<accession>A0A6S6VZ63</accession>
<dbReference type="Gene3D" id="3.40.50.300">
    <property type="entry name" value="P-loop containing nucleotide triphosphate hydrolases"/>
    <property type="match status" value="1"/>
</dbReference>
<dbReference type="PANTHER" id="PTHR36978:SF4">
    <property type="entry name" value="P-LOOP CONTAINING NUCLEOSIDE TRIPHOSPHATE HYDROLASE PROTEIN"/>
    <property type="match status" value="1"/>
</dbReference>
<proteinExistence type="predicted"/>
<dbReference type="InterPro" id="IPR027417">
    <property type="entry name" value="P-loop_NTPase"/>
</dbReference>
<organism evidence="1 2">
    <name type="scientific">Pyrenophora teres f. teres</name>
    <dbReference type="NCBI Taxonomy" id="97479"/>
    <lineage>
        <taxon>Eukaryota</taxon>
        <taxon>Fungi</taxon>
        <taxon>Dikarya</taxon>
        <taxon>Ascomycota</taxon>
        <taxon>Pezizomycotina</taxon>
        <taxon>Dothideomycetes</taxon>
        <taxon>Pleosporomycetidae</taxon>
        <taxon>Pleosporales</taxon>
        <taxon>Pleosporineae</taxon>
        <taxon>Pleosporaceae</taxon>
        <taxon>Pyrenophora</taxon>
    </lineage>
</organism>
<dbReference type="InterPro" id="IPR040632">
    <property type="entry name" value="Sulfotransfer_4"/>
</dbReference>
<evidence type="ECO:0000313" key="1">
    <source>
        <dbReference type="EMBL" id="CAE7028391.1"/>
    </source>
</evidence>
<dbReference type="SUPFAM" id="SSF52540">
    <property type="entry name" value="P-loop containing nucleoside triphosphate hydrolases"/>
    <property type="match status" value="1"/>
</dbReference>
<dbReference type="Proteomes" id="UP000472372">
    <property type="component" value="Chromosome 3"/>
</dbReference>
<evidence type="ECO:0008006" key="3">
    <source>
        <dbReference type="Google" id="ProtNLM"/>
    </source>
</evidence>
<dbReference type="AlphaFoldDB" id="A0A6S6VZ63"/>
<reference evidence="1" key="1">
    <citation type="submission" date="2021-02" db="EMBL/GenBank/DDBJ databases">
        <authorList>
            <person name="Syme A R."/>
            <person name="Syme A R."/>
            <person name="Moolhuijzen P."/>
        </authorList>
    </citation>
    <scope>NUCLEOTIDE SEQUENCE</scope>
    <source>
        <strain evidence="1">W1-1</strain>
    </source>
</reference>
<gene>
    <name evidence="1" type="ORF">PTTW11_04421</name>
</gene>
<dbReference type="EMBL" id="HG992979">
    <property type="protein sequence ID" value="CAE7028391.1"/>
    <property type="molecule type" value="Genomic_DNA"/>
</dbReference>
<name>A0A6S6VZ63_9PLEO</name>